<feature type="non-terminal residue" evidence="2">
    <location>
        <position position="1"/>
    </location>
</feature>
<dbReference type="EMBL" id="KV750823">
    <property type="protein sequence ID" value="OCL03044.1"/>
    <property type="molecule type" value="Genomic_DNA"/>
</dbReference>
<dbReference type="PANTHER" id="PTHR24148:SF64">
    <property type="entry name" value="HETEROKARYON INCOMPATIBILITY DOMAIN-CONTAINING PROTEIN"/>
    <property type="match status" value="1"/>
</dbReference>
<accession>A0A8E2JMV3</accession>
<evidence type="ECO:0000313" key="3">
    <source>
        <dbReference type="Proteomes" id="UP000250140"/>
    </source>
</evidence>
<reference evidence="2 3" key="1">
    <citation type="journal article" date="2016" name="Nat. Commun.">
        <title>Ectomycorrhizal ecology is imprinted in the genome of the dominant symbiotic fungus Cenococcum geophilum.</title>
        <authorList>
            <consortium name="DOE Joint Genome Institute"/>
            <person name="Peter M."/>
            <person name="Kohler A."/>
            <person name="Ohm R.A."/>
            <person name="Kuo A."/>
            <person name="Krutzmann J."/>
            <person name="Morin E."/>
            <person name="Arend M."/>
            <person name="Barry K.W."/>
            <person name="Binder M."/>
            <person name="Choi C."/>
            <person name="Clum A."/>
            <person name="Copeland A."/>
            <person name="Grisel N."/>
            <person name="Haridas S."/>
            <person name="Kipfer T."/>
            <person name="LaButti K."/>
            <person name="Lindquist E."/>
            <person name="Lipzen A."/>
            <person name="Maire R."/>
            <person name="Meier B."/>
            <person name="Mihaltcheva S."/>
            <person name="Molinier V."/>
            <person name="Murat C."/>
            <person name="Poggeler S."/>
            <person name="Quandt C.A."/>
            <person name="Sperisen C."/>
            <person name="Tritt A."/>
            <person name="Tisserant E."/>
            <person name="Crous P.W."/>
            <person name="Henrissat B."/>
            <person name="Nehls U."/>
            <person name="Egli S."/>
            <person name="Spatafora J.W."/>
            <person name="Grigoriev I.V."/>
            <person name="Martin F.M."/>
        </authorList>
    </citation>
    <scope>NUCLEOTIDE SEQUENCE [LARGE SCALE GENOMIC DNA]</scope>
    <source>
        <strain evidence="2 3">CBS 207.34</strain>
    </source>
</reference>
<evidence type="ECO:0000259" key="1">
    <source>
        <dbReference type="Pfam" id="PF06985"/>
    </source>
</evidence>
<dbReference type="Proteomes" id="UP000250140">
    <property type="component" value="Unassembled WGS sequence"/>
</dbReference>
<proteinExistence type="predicted"/>
<feature type="non-terminal residue" evidence="2">
    <location>
        <position position="117"/>
    </location>
</feature>
<keyword evidence="3" id="KW-1185">Reference proteome</keyword>
<dbReference type="InterPro" id="IPR052895">
    <property type="entry name" value="HetReg/Transcr_Mod"/>
</dbReference>
<dbReference type="AlphaFoldDB" id="A0A8E2JMV3"/>
<sequence length="117" mass="13747">VRLAKIYRGNKSDPISCSVSQFRLTEDPDESPDFDTLSYSWDTDGGERKNIKCNGRVLEIRQNLYDFLIRFRELNKDRHIWIDQLCIDQTNKEEQGFQVEIMGCIYNAADTVFVWFG</sequence>
<feature type="domain" description="Heterokaryon incompatibility" evidence="1">
    <location>
        <begin position="34"/>
        <end position="117"/>
    </location>
</feature>
<gene>
    <name evidence="2" type="ORF">AOQ84DRAFT_271828</name>
</gene>
<evidence type="ECO:0000313" key="2">
    <source>
        <dbReference type="EMBL" id="OCL03044.1"/>
    </source>
</evidence>
<dbReference type="OrthoDB" id="5386682at2759"/>
<organism evidence="2 3">
    <name type="scientific">Glonium stellatum</name>
    <dbReference type="NCBI Taxonomy" id="574774"/>
    <lineage>
        <taxon>Eukaryota</taxon>
        <taxon>Fungi</taxon>
        <taxon>Dikarya</taxon>
        <taxon>Ascomycota</taxon>
        <taxon>Pezizomycotina</taxon>
        <taxon>Dothideomycetes</taxon>
        <taxon>Pleosporomycetidae</taxon>
        <taxon>Gloniales</taxon>
        <taxon>Gloniaceae</taxon>
        <taxon>Glonium</taxon>
    </lineage>
</organism>
<dbReference type="Pfam" id="PF06985">
    <property type="entry name" value="HET"/>
    <property type="match status" value="1"/>
</dbReference>
<protein>
    <recommendedName>
        <fullName evidence="1">Heterokaryon incompatibility domain-containing protein</fullName>
    </recommendedName>
</protein>
<dbReference type="InterPro" id="IPR010730">
    <property type="entry name" value="HET"/>
</dbReference>
<dbReference type="PANTHER" id="PTHR24148">
    <property type="entry name" value="ANKYRIN REPEAT DOMAIN-CONTAINING PROTEIN 39 HOMOLOG-RELATED"/>
    <property type="match status" value="1"/>
</dbReference>
<name>A0A8E2JMV3_9PEZI</name>